<comment type="similarity">
    <text evidence="2">Belongs to the FliR/MopE/SpaR family.</text>
</comment>
<evidence type="ECO:0000256" key="5">
    <source>
        <dbReference type="ARBA" id="ARBA00022989"/>
    </source>
</evidence>
<organism evidence="8 9">
    <name type="scientific">Caballeronia telluris</name>
    <dbReference type="NCBI Taxonomy" id="326475"/>
    <lineage>
        <taxon>Bacteria</taxon>
        <taxon>Pseudomonadati</taxon>
        <taxon>Pseudomonadota</taxon>
        <taxon>Betaproteobacteria</taxon>
        <taxon>Burkholderiales</taxon>
        <taxon>Burkholderiaceae</taxon>
        <taxon>Caballeronia</taxon>
    </lineage>
</organism>
<evidence type="ECO:0000256" key="1">
    <source>
        <dbReference type="ARBA" id="ARBA00004651"/>
    </source>
</evidence>
<keyword evidence="9" id="KW-1185">Reference proteome</keyword>
<gene>
    <name evidence="8" type="ORF">AWB66_00232</name>
</gene>
<feature type="transmembrane region" description="Helical" evidence="7">
    <location>
        <begin position="220"/>
        <end position="241"/>
    </location>
</feature>
<dbReference type="PRINTS" id="PR00953">
    <property type="entry name" value="TYPE3IMRPROT"/>
</dbReference>
<dbReference type="PANTHER" id="PTHR30065:SF1">
    <property type="entry name" value="SURFACE PRESENTATION OF ANTIGENS PROTEIN SPAR"/>
    <property type="match status" value="1"/>
</dbReference>
<feature type="transmembrane region" description="Helical" evidence="7">
    <location>
        <begin position="68"/>
        <end position="90"/>
    </location>
</feature>
<evidence type="ECO:0000256" key="2">
    <source>
        <dbReference type="ARBA" id="ARBA00009772"/>
    </source>
</evidence>
<dbReference type="GO" id="GO:0006605">
    <property type="term" value="P:protein targeting"/>
    <property type="evidence" value="ECO:0007669"/>
    <property type="project" value="InterPro"/>
</dbReference>
<evidence type="ECO:0000313" key="9">
    <source>
        <dbReference type="Proteomes" id="UP000054717"/>
    </source>
</evidence>
<evidence type="ECO:0000256" key="7">
    <source>
        <dbReference type="SAM" id="Phobius"/>
    </source>
</evidence>
<evidence type="ECO:0000313" key="8">
    <source>
        <dbReference type="EMBL" id="SAL10789.1"/>
    </source>
</evidence>
<dbReference type="PANTHER" id="PTHR30065">
    <property type="entry name" value="FLAGELLAR BIOSYNTHETIC PROTEIN FLIR"/>
    <property type="match status" value="1"/>
</dbReference>
<evidence type="ECO:0000256" key="6">
    <source>
        <dbReference type="ARBA" id="ARBA00023136"/>
    </source>
</evidence>
<keyword evidence="6 7" id="KW-0472">Membrane</keyword>
<dbReference type="Pfam" id="PF01311">
    <property type="entry name" value="Bac_export_1"/>
    <property type="match status" value="1"/>
</dbReference>
<keyword evidence="5 7" id="KW-1133">Transmembrane helix</keyword>
<dbReference type="AlphaFoldDB" id="A0A158EUM1"/>
<name>A0A158EUM1_9BURK</name>
<sequence length="252" mass="26303">MLPLAATAWGLSTLLLCLRIGPLFVLAPPFSQLQIPLRVRVCLTFTIGACLADASPSTSLATMGNGELVVAACVELVLGLVIALAFQAAFGALSFAGRVVDVQAGYGLAMVIDPGSRQQAPLFGTMFTLVAGVMFFSLDGPGELLRLIAQFARILPPGFARVGIDAREVIAYMGLMMMTGLGAAAAIILSLFMIDIVIAFLSRTLPQMNALMLGLQVKTLATLVVASVSTGLIAPAVFRLINMALAFLSSLV</sequence>
<dbReference type="EMBL" id="FCNZ02000001">
    <property type="protein sequence ID" value="SAL10789.1"/>
    <property type="molecule type" value="Genomic_DNA"/>
</dbReference>
<dbReference type="STRING" id="326475.AWB66_00232"/>
<dbReference type="InterPro" id="IPR002010">
    <property type="entry name" value="T3SS_IM_R"/>
</dbReference>
<accession>A0A158EUM1</accession>
<feature type="transmembrane region" description="Helical" evidence="7">
    <location>
        <begin position="120"/>
        <end position="138"/>
    </location>
</feature>
<protein>
    <submittedName>
        <fullName evidence="8">Type III secretion-associated protein</fullName>
    </submittedName>
</protein>
<evidence type="ECO:0000256" key="4">
    <source>
        <dbReference type="ARBA" id="ARBA00022692"/>
    </source>
</evidence>
<reference evidence="8" key="1">
    <citation type="submission" date="2016-01" db="EMBL/GenBank/DDBJ databases">
        <authorList>
            <person name="Peeters Charlotte."/>
        </authorList>
    </citation>
    <scope>NUCLEOTIDE SEQUENCE</scope>
    <source>
        <strain evidence="8">LMG 22936</strain>
    </source>
</reference>
<keyword evidence="3" id="KW-1003">Cell membrane</keyword>
<dbReference type="Proteomes" id="UP000054717">
    <property type="component" value="Unassembled WGS sequence"/>
</dbReference>
<comment type="subcellular location">
    <subcellularLocation>
        <location evidence="1">Cell membrane</location>
        <topology evidence="1">Multi-pass membrane protein</topology>
    </subcellularLocation>
</comment>
<proteinExistence type="inferred from homology"/>
<dbReference type="GO" id="GO:0005886">
    <property type="term" value="C:plasma membrane"/>
    <property type="evidence" value="ECO:0007669"/>
    <property type="project" value="UniProtKB-SubCell"/>
</dbReference>
<dbReference type="RefSeq" id="WP_087628424.1">
    <property type="nucleotide sequence ID" value="NZ_FCNZ02000001.1"/>
</dbReference>
<keyword evidence="4 7" id="KW-0812">Transmembrane</keyword>
<evidence type="ECO:0000256" key="3">
    <source>
        <dbReference type="ARBA" id="ARBA00022475"/>
    </source>
</evidence>
<feature type="transmembrane region" description="Helical" evidence="7">
    <location>
        <begin position="169"/>
        <end position="200"/>
    </location>
</feature>
<comment type="caution">
    <text evidence="8">The sequence shown here is derived from an EMBL/GenBank/DDBJ whole genome shotgun (WGS) entry which is preliminary data.</text>
</comment>